<dbReference type="EMBL" id="JNCF01000031">
    <property type="protein sequence ID" value="KGP62955.1"/>
    <property type="molecule type" value="Genomic_DNA"/>
</dbReference>
<accession>A0A0A2SPC0</accession>
<keyword evidence="3" id="KW-1185">Reference proteome</keyword>
<name>A0A0A2SPC0_9GAMM</name>
<dbReference type="RefSeq" id="WP_011215155.1">
    <property type="nucleotide sequence ID" value="NZ_JNCF01000031.1"/>
</dbReference>
<dbReference type="InterPro" id="IPR025711">
    <property type="entry name" value="PepSY"/>
</dbReference>
<dbReference type="OrthoDB" id="5951452at2"/>
<dbReference type="STRING" id="1498499.EP47_13295"/>
<protein>
    <recommendedName>
        <fullName evidence="1">PepSY domain-containing protein</fullName>
    </recommendedName>
</protein>
<organism evidence="2 3">
    <name type="scientific">Legionella norrlandica</name>
    <dbReference type="NCBI Taxonomy" id="1498499"/>
    <lineage>
        <taxon>Bacteria</taxon>
        <taxon>Pseudomonadati</taxon>
        <taxon>Pseudomonadota</taxon>
        <taxon>Gammaproteobacteria</taxon>
        <taxon>Legionellales</taxon>
        <taxon>Legionellaceae</taxon>
        <taxon>Legionella</taxon>
    </lineage>
</organism>
<dbReference type="Proteomes" id="UP000054422">
    <property type="component" value="Unassembled WGS sequence"/>
</dbReference>
<feature type="domain" description="PepSY" evidence="1">
    <location>
        <begin position="72"/>
        <end position="141"/>
    </location>
</feature>
<dbReference type="Pfam" id="PF13670">
    <property type="entry name" value="PepSY_2"/>
    <property type="match status" value="2"/>
</dbReference>
<proteinExistence type="predicted"/>
<comment type="caution">
    <text evidence="2">The sequence shown here is derived from an EMBL/GenBank/DDBJ whole genome shotgun (WGS) entry which is preliminary data.</text>
</comment>
<evidence type="ECO:0000259" key="1">
    <source>
        <dbReference type="Pfam" id="PF13670"/>
    </source>
</evidence>
<dbReference type="AlphaFoldDB" id="A0A0A2SPC0"/>
<feature type="domain" description="PepSY" evidence="1">
    <location>
        <begin position="153"/>
        <end position="201"/>
    </location>
</feature>
<reference evidence="2 3" key="1">
    <citation type="submission" date="2014-05" db="EMBL/GenBank/DDBJ databases">
        <authorList>
            <person name="Rizzardi K."/>
            <person name="Winiecka-Krusnell J."/>
            <person name="Ramliden M."/>
            <person name="Alm E."/>
            <person name="Andersson S."/>
            <person name="Byfors S."/>
        </authorList>
    </citation>
    <scope>NUCLEOTIDE SEQUENCE [LARGE SCALE GENOMIC DNA]</scope>
    <source>
        <strain evidence="2 3">LEGN</strain>
    </source>
</reference>
<gene>
    <name evidence="2" type="ORF">EP47_13295</name>
</gene>
<evidence type="ECO:0000313" key="3">
    <source>
        <dbReference type="Proteomes" id="UP000054422"/>
    </source>
</evidence>
<evidence type="ECO:0000313" key="2">
    <source>
        <dbReference type="EMBL" id="KGP62955.1"/>
    </source>
</evidence>
<sequence length="203" mass="23106">MERLLIRFIEYNGFFTGIAKIYSTKKWSRKNLNHEILASSKHIEHHCAHFNQGGATMKKRIIPSVCSGFILSFMTQIAIADDIPTRSLPMSQILQHLQSKGYHTIQEVEFDDGLYEVEALDEQGNQIILRMNPQTGDLIKNQNTQKYPISLLEAAQKIEGAGYHSIYKIESHGSQYEVKALGKEDTKVKLRVDANTGKINRDE</sequence>